<evidence type="ECO:0000313" key="2">
    <source>
        <dbReference type="EMBL" id="SVC71728.1"/>
    </source>
</evidence>
<feature type="transmembrane region" description="Helical" evidence="1">
    <location>
        <begin position="29"/>
        <end position="48"/>
    </location>
</feature>
<proteinExistence type="predicted"/>
<evidence type="ECO:0000256" key="1">
    <source>
        <dbReference type="SAM" id="Phobius"/>
    </source>
</evidence>
<feature type="non-terminal residue" evidence="2">
    <location>
        <position position="246"/>
    </location>
</feature>
<sequence length="246" mass="28348">MALNFNEVLRPRTGLLVIRQTRLEPTLKTLAGLAIMGLITFVDNMTNITSLMFMEGLNWAARLVPTSFLLILLLFGLALTVSGILLFIRPIEYQFDSHKKAYLKNGHIKATVDQLNGAGFYRRRNRDHSSYYQLFLDFKKGEQIKLMKTNSPERAEEIANEINKILDLPGTENTFVNKYQKKILVIWLVAFFTIIIGGAVDYFWPWLLTKKSPKINEKYIPYSGREGEIKNRELKGVLFERKLNGK</sequence>
<feature type="transmembrane region" description="Helical" evidence="1">
    <location>
        <begin position="68"/>
        <end position="88"/>
    </location>
</feature>
<dbReference type="EMBL" id="UINC01106810">
    <property type="protein sequence ID" value="SVC71728.1"/>
    <property type="molecule type" value="Genomic_DNA"/>
</dbReference>
<reference evidence="2" key="1">
    <citation type="submission" date="2018-05" db="EMBL/GenBank/DDBJ databases">
        <authorList>
            <person name="Lanie J.A."/>
            <person name="Ng W.-L."/>
            <person name="Kazmierczak K.M."/>
            <person name="Andrzejewski T.M."/>
            <person name="Davidsen T.M."/>
            <person name="Wayne K.J."/>
            <person name="Tettelin H."/>
            <person name="Glass J.I."/>
            <person name="Rusch D."/>
            <person name="Podicherti R."/>
            <person name="Tsui H.-C.T."/>
            <person name="Winkler M.E."/>
        </authorList>
    </citation>
    <scope>NUCLEOTIDE SEQUENCE</scope>
</reference>
<protein>
    <submittedName>
        <fullName evidence="2">Uncharacterized protein</fullName>
    </submittedName>
</protein>
<keyword evidence="1" id="KW-1133">Transmembrane helix</keyword>
<keyword evidence="1" id="KW-0472">Membrane</keyword>
<accession>A0A382PG94</accession>
<feature type="transmembrane region" description="Helical" evidence="1">
    <location>
        <begin position="183"/>
        <end position="204"/>
    </location>
</feature>
<name>A0A382PG94_9ZZZZ</name>
<gene>
    <name evidence="2" type="ORF">METZ01_LOCUS324582</name>
</gene>
<organism evidence="2">
    <name type="scientific">marine metagenome</name>
    <dbReference type="NCBI Taxonomy" id="408172"/>
    <lineage>
        <taxon>unclassified sequences</taxon>
        <taxon>metagenomes</taxon>
        <taxon>ecological metagenomes</taxon>
    </lineage>
</organism>
<dbReference type="AlphaFoldDB" id="A0A382PG94"/>
<keyword evidence="1" id="KW-0812">Transmembrane</keyword>